<sequence>MTLNKIYNIWSLTSEDEDIQTQNTSKFYDIVNDIRNSKYIWSKQDMDTFKAFLKHNEKKWFVVNLFSKLDIIPEQLFQPFIEAAIHETNPSANRYFIEPCLRVFGFERVFESLNLHFQNGNNETKIGVCKAYYWARSPLVSVSKGDGPCETKGYHLKWNGHYYSDYDRDKETHYEMTASEVSKCKVVLKTLRIARRKLLLEEFLKNKDTDVRYQIKLRLPDDISSFSSENKALANLYFKVLAKDVVPDNYADLQLKKRLGIFGNNKLIRFFLKKKNDRIKKKGLITLKNK</sequence>
<protein>
    <submittedName>
        <fullName evidence="1">Uncharacterized protein</fullName>
    </submittedName>
</protein>
<dbReference type="AlphaFoldDB" id="A0A3D9H7W6"/>
<dbReference type="Proteomes" id="UP000256980">
    <property type="component" value="Unassembled WGS sequence"/>
</dbReference>
<name>A0A3D9H7W6_9FLAO</name>
<keyword evidence="2" id="KW-1185">Reference proteome</keyword>
<evidence type="ECO:0000313" key="2">
    <source>
        <dbReference type="Proteomes" id="UP000256980"/>
    </source>
</evidence>
<accession>A0A3D9H7W6</accession>
<evidence type="ECO:0000313" key="1">
    <source>
        <dbReference type="EMBL" id="RED45559.1"/>
    </source>
</evidence>
<comment type="caution">
    <text evidence="1">The sequence shown here is derived from an EMBL/GenBank/DDBJ whole genome shotgun (WGS) entry which is preliminary data.</text>
</comment>
<gene>
    <name evidence="1" type="ORF">DFQ10_102435</name>
</gene>
<organism evidence="1 2">
    <name type="scientific">Winogradskyella eximia</name>
    <dbReference type="NCBI Taxonomy" id="262006"/>
    <lineage>
        <taxon>Bacteria</taxon>
        <taxon>Pseudomonadati</taxon>
        <taxon>Bacteroidota</taxon>
        <taxon>Flavobacteriia</taxon>
        <taxon>Flavobacteriales</taxon>
        <taxon>Flavobacteriaceae</taxon>
        <taxon>Winogradskyella</taxon>
    </lineage>
</organism>
<dbReference type="RefSeq" id="WP_115816856.1">
    <property type="nucleotide sequence ID" value="NZ_QRDV01000002.1"/>
</dbReference>
<proteinExistence type="predicted"/>
<dbReference type="EMBL" id="QRDV01000002">
    <property type="protein sequence ID" value="RED45559.1"/>
    <property type="molecule type" value="Genomic_DNA"/>
</dbReference>
<dbReference type="OrthoDB" id="790721at2"/>
<reference evidence="1 2" key="1">
    <citation type="submission" date="2018-07" db="EMBL/GenBank/DDBJ databases">
        <title>Genomic Encyclopedia of Type Strains, Phase III (KMG-III): the genomes of soil and plant-associated and newly described type strains.</title>
        <authorList>
            <person name="Whitman W."/>
        </authorList>
    </citation>
    <scope>NUCLEOTIDE SEQUENCE [LARGE SCALE GENOMIC DNA]</scope>
    <source>
        <strain evidence="1 2">CECT 7946</strain>
    </source>
</reference>